<dbReference type="Proteomes" id="UP000006365">
    <property type="component" value="Chromosome"/>
</dbReference>
<gene>
    <name evidence="2" type="ordered locus">Despr_1057</name>
</gene>
<accession>A0A7U4DNP6</accession>
<evidence type="ECO:0000313" key="2">
    <source>
        <dbReference type="EMBL" id="ADW17229.1"/>
    </source>
</evidence>
<dbReference type="GO" id="GO:0035438">
    <property type="term" value="F:cyclic-di-GMP binding"/>
    <property type="evidence" value="ECO:0007669"/>
    <property type="project" value="InterPro"/>
</dbReference>
<protein>
    <submittedName>
        <fullName evidence="2">Type IV pilus assembly PilZ</fullName>
    </submittedName>
</protein>
<dbReference type="AlphaFoldDB" id="A0A7U4DNP6"/>
<evidence type="ECO:0000259" key="1">
    <source>
        <dbReference type="Pfam" id="PF07238"/>
    </source>
</evidence>
<dbReference type="EMBL" id="CP002364">
    <property type="protein sequence ID" value="ADW17229.1"/>
    <property type="molecule type" value="Genomic_DNA"/>
</dbReference>
<dbReference type="Gene3D" id="2.40.10.220">
    <property type="entry name" value="predicted glycosyltransferase like domains"/>
    <property type="match status" value="1"/>
</dbReference>
<dbReference type="RefSeq" id="WP_015723772.1">
    <property type="nucleotide sequence ID" value="NC_014972.1"/>
</dbReference>
<organism evidence="2 3">
    <name type="scientific">Desulfobulbus propionicus (strain ATCC 33891 / DSM 2032 / VKM B-1956 / 1pr3)</name>
    <dbReference type="NCBI Taxonomy" id="577650"/>
    <lineage>
        <taxon>Bacteria</taxon>
        <taxon>Pseudomonadati</taxon>
        <taxon>Thermodesulfobacteriota</taxon>
        <taxon>Desulfobulbia</taxon>
        <taxon>Desulfobulbales</taxon>
        <taxon>Desulfobulbaceae</taxon>
        <taxon>Desulfobulbus</taxon>
    </lineage>
</organism>
<name>A0A7U4DNP6_DESPD</name>
<dbReference type="KEGG" id="dpr:Despr_1057"/>
<dbReference type="InterPro" id="IPR009875">
    <property type="entry name" value="PilZ_domain"/>
</dbReference>
<sequence>MKKQPVSEQAHETAQETLRLQQRVCPHWSPLSRACLLVRDGLFLPVEQHVVAYCTSSHHPACPQFQQQAHIDVDQAIEDSLPVNRRRSIRIPSHHAFRFSEITGSDQMPGHRDDDAWTIDLSNHGIRFASRQTLAPDTLIRFSLETDGTVSELNGIGRVIWAEPLETAPLFHIGLAFTEQPAPAFHPQANQAKSR</sequence>
<feature type="domain" description="PilZ" evidence="1">
    <location>
        <begin position="117"/>
        <end position="181"/>
    </location>
</feature>
<proteinExistence type="predicted"/>
<keyword evidence="3" id="KW-1185">Reference proteome</keyword>
<evidence type="ECO:0000313" key="3">
    <source>
        <dbReference type="Proteomes" id="UP000006365"/>
    </source>
</evidence>
<reference evidence="2 3" key="1">
    <citation type="journal article" date="2011" name="Stand. Genomic Sci.">
        <title>Complete genome sequence of Desulfobulbus propionicus type strain (1pr3).</title>
        <authorList>
            <person name="Pagani I."/>
            <person name="Lapidus A."/>
            <person name="Nolan M."/>
            <person name="Lucas S."/>
            <person name="Hammon N."/>
            <person name="Deshpande S."/>
            <person name="Cheng J.F."/>
            <person name="Chertkov O."/>
            <person name="Davenport K."/>
            <person name="Tapia R."/>
            <person name="Han C."/>
            <person name="Goodwin L."/>
            <person name="Pitluck S."/>
            <person name="Liolios K."/>
            <person name="Mavromatis K."/>
            <person name="Ivanova N."/>
            <person name="Mikhailova N."/>
            <person name="Pati A."/>
            <person name="Chen A."/>
            <person name="Palaniappan K."/>
            <person name="Land M."/>
            <person name="Hauser L."/>
            <person name="Chang Y.J."/>
            <person name="Jeffries C.D."/>
            <person name="Detter J.C."/>
            <person name="Brambilla E."/>
            <person name="Kannan K.P."/>
            <person name="Djao O.D."/>
            <person name="Rohde M."/>
            <person name="Pukall R."/>
            <person name="Spring S."/>
            <person name="Goker M."/>
            <person name="Sikorski J."/>
            <person name="Woyke T."/>
            <person name="Bristow J."/>
            <person name="Eisen J.A."/>
            <person name="Markowitz V."/>
            <person name="Hugenholtz P."/>
            <person name="Kyrpides N.C."/>
            <person name="Klenk H.P."/>
        </authorList>
    </citation>
    <scope>NUCLEOTIDE SEQUENCE [LARGE SCALE GENOMIC DNA]</scope>
    <source>
        <strain evidence="3">ATCC 33891 / DSM 2032 / 1pr3</strain>
    </source>
</reference>
<dbReference type="Pfam" id="PF07238">
    <property type="entry name" value="PilZ"/>
    <property type="match status" value="1"/>
</dbReference>